<evidence type="ECO:0000313" key="2">
    <source>
        <dbReference type="Proteomes" id="UP000612808"/>
    </source>
</evidence>
<comment type="caution">
    <text evidence="1">The sequence shown here is derived from an EMBL/GenBank/DDBJ whole genome shotgun (WGS) entry which is preliminary data.</text>
</comment>
<proteinExistence type="predicted"/>
<dbReference type="EMBL" id="BOMB01000029">
    <property type="protein sequence ID" value="GID14081.1"/>
    <property type="molecule type" value="Genomic_DNA"/>
</dbReference>
<dbReference type="AlphaFoldDB" id="A0A8J3J1J8"/>
<reference evidence="1" key="1">
    <citation type="submission" date="2021-01" db="EMBL/GenBank/DDBJ databases">
        <title>Whole genome shotgun sequence of Actinocatenispora rupis NBRC 107355.</title>
        <authorList>
            <person name="Komaki H."/>
            <person name="Tamura T."/>
        </authorList>
    </citation>
    <scope>NUCLEOTIDE SEQUENCE</scope>
    <source>
        <strain evidence="1">NBRC 107355</strain>
    </source>
</reference>
<dbReference type="Proteomes" id="UP000612808">
    <property type="component" value="Unassembled WGS sequence"/>
</dbReference>
<evidence type="ECO:0000313" key="1">
    <source>
        <dbReference type="EMBL" id="GID14081.1"/>
    </source>
</evidence>
<protein>
    <submittedName>
        <fullName evidence="1">Uncharacterized protein</fullName>
    </submittedName>
</protein>
<organism evidence="1 2">
    <name type="scientific">Actinocatenispora rupis</name>
    <dbReference type="NCBI Taxonomy" id="519421"/>
    <lineage>
        <taxon>Bacteria</taxon>
        <taxon>Bacillati</taxon>
        <taxon>Actinomycetota</taxon>
        <taxon>Actinomycetes</taxon>
        <taxon>Micromonosporales</taxon>
        <taxon>Micromonosporaceae</taxon>
        <taxon>Actinocatenispora</taxon>
    </lineage>
</organism>
<name>A0A8J3J1J8_9ACTN</name>
<keyword evidence="2" id="KW-1185">Reference proteome</keyword>
<dbReference type="RefSeq" id="WP_203661715.1">
    <property type="nucleotide sequence ID" value="NZ_BAAAZM010000001.1"/>
</dbReference>
<accession>A0A8J3J1J8</accession>
<gene>
    <name evidence="1" type="ORF">Aru02nite_49700</name>
</gene>
<sequence length="55" mass="5940">MKRVMAGKEYSGNTVHIADSSGLRALCGTKLAWSSDEFLSADSVSCSTCRKKARK</sequence>